<dbReference type="PANTHER" id="PTHR21089:SF1">
    <property type="entry name" value="BIFUNCTIONAL 3-DEHYDROQUINATE DEHYDRATASE_SHIKIMATE DEHYDROGENASE, CHLOROPLASTIC"/>
    <property type="match status" value="1"/>
</dbReference>
<feature type="domain" description="Shikimate dehydrogenase substrate binding N-terminal" evidence="3">
    <location>
        <begin position="13"/>
        <end position="96"/>
    </location>
</feature>
<reference evidence="5" key="1">
    <citation type="journal article" date="2019" name="Int. J. Syst. Evol. Microbiol.">
        <title>The Global Catalogue of Microorganisms (GCM) 10K type strain sequencing project: providing services to taxonomists for standard genome sequencing and annotation.</title>
        <authorList>
            <consortium name="The Broad Institute Genomics Platform"/>
            <consortium name="The Broad Institute Genome Sequencing Center for Infectious Disease"/>
            <person name="Wu L."/>
            <person name="Ma J."/>
        </authorList>
    </citation>
    <scope>NUCLEOTIDE SEQUENCE [LARGE SCALE GENOMIC DNA]</scope>
    <source>
        <strain evidence="5">JCM 18541</strain>
    </source>
</reference>
<protein>
    <submittedName>
        <fullName evidence="4">Shikimate dehydrogenase</fullName>
    </submittedName>
</protein>
<dbReference type="Gene3D" id="3.40.50.10860">
    <property type="entry name" value="Leucine Dehydrogenase, chain A, domain 1"/>
    <property type="match status" value="1"/>
</dbReference>
<comment type="caution">
    <text evidence="4">The sequence shown here is derived from an EMBL/GenBank/DDBJ whole genome shotgun (WGS) entry which is preliminary data.</text>
</comment>
<dbReference type="InterPro" id="IPR013708">
    <property type="entry name" value="Shikimate_DH-bd_N"/>
</dbReference>
<dbReference type="InterPro" id="IPR046346">
    <property type="entry name" value="Aminoacid_DH-like_N_sf"/>
</dbReference>
<accession>A0ABP9BEI2</accession>
<dbReference type="NCBIfam" id="NF001311">
    <property type="entry name" value="PRK00258.1-3"/>
    <property type="match status" value="1"/>
</dbReference>
<evidence type="ECO:0000256" key="2">
    <source>
        <dbReference type="ARBA" id="ARBA00023141"/>
    </source>
</evidence>
<dbReference type="RefSeq" id="WP_345445233.1">
    <property type="nucleotide sequence ID" value="NZ_BAABKP010000001.1"/>
</dbReference>
<dbReference type="InterPro" id="IPR022893">
    <property type="entry name" value="Shikimate_DH_fam"/>
</dbReference>
<dbReference type="SUPFAM" id="SSF51735">
    <property type="entry name" value="NAD(P)-binding Rossmann-fold domains"/>
    <property type="match status" value="1"/>
</dbReference>
<gene>
    <name evidence="4" type="ORF">GCM10023352_09850</name>
</gene>
<dbReference type="PANTHER" id="PTHR21089">
    <property type="entry name" value="SHIKIMATE DEHYDROGENASE"/>
    <property type="match status" value="1"/>
</dbReference>
<dbReference type="Pfam" id="PF08501">
    <property type="entry name" value="Shikimate_dh_N"/>
    <property type="match status" value="1"/>
</dbReference>
<comment type="pathway">
    <text evidence="1">Metabolic intermediate biosynthesis; chorismate biosynthesis; chorismate from D-erythrose 4-phosphate and phosphoenolpyruvate: step 4/7.</text>
</comment>
<evidence type="ECO:0000259" key="3">
    <source>
        <dbReference type="Pfam" id="PF08501"/>
    </source>
</evidence>
<dbReference type="InterPro" id="IPR036291">
    <property type="entry name" value="NAD(P)-bd_dom_sf"/>
</dbReference>
<dbReference type="Proteomes" id="UP001500187">
    <property type="component" value="Unassembled WGS sequence"/>
</dbReference>
<name>A0ABP9BEI2_9MICC</name>
<dbReference type="EMBL" id="BAABKP010000001">
    <property type="protein sequence ID" value="GAA4793272.1"/>
    <property type="molecule type" value="Genomic_DNA"/>
</dbReference>
<dbReference type="Gene3D" id="3.40.50.720">
    <property type="entry name" value="NAD(P)-binding Rossmann-like Domain"/>
    <property type="match status" value="1"/>
</dbReference>
<keyword evidence="5" id="KW-1185">Reference proteome</keyword>
<keyword evidence="2" id="KW-0028">Amino-acid biosynthesis</keyword>
<dbReference type="SUPFAM" id="SSF53223">
    <property type="entry name" value="Aminoacid dehydrogenase-like, N-terminal domain"/>
    <property type="match status" value="1"/>
</dbReference>
<organism evidence="4 5">
    <name type="scientific">Rothia endophytica</name>
    <dbReference type="NCBI Taxonomy" id="1324766"/>
    <lineage>
        <taxon>Bacteria</taxon>
        <taxon>Bacillati</taxon>
        <taxon>Actinomycetota</taxon>
        <taxon>Actinomycetes</taxon>
        <taxon>Micrococcales</taxon>
        <taxon>Micrococcaceae</taxon>
        <taxon>Rothia</taxon>
    </lineage>
</organism>
<evidence type="ECO:0000313" key="4">
    <source>
        <dbReference type="EMBL" id="GAA4793272.1"/>
    </source>
</evidence>
<keyword evidence="2" id="KW-0057">Aromatic amino acid biosynthesis</keyword>
<evidence type="ECO:0000256" key="1">
    <source>
        <dbReference type="ARBA" id="ARBA00004871"/>
    </source>
</evidence>
<proteinExistence type="predicted"/>
<sequence>MTLLSGVGPKAFVLGSPISHSKSPLLHQAAYNALGESIDYQRKETQGEDLPAVFAQHGPHDDTCGFSVTMPLKTAILDYLDELTPFARAVGVVNTVYWREGVKGWSVWGHNTDVSGIVNALKTAGAPAELQTGAIVGGGGTATAALAALAYMGLKRVDVFVRNPARAHSVVETAKRLGVTVQFEPLEAFSHRCSLYEVNISTLPAGAADHLMSDTTSSQRTQLGILLDVTYDPWPSSLAQLWQERGGKVTSGLEMLMYQAVDQVKLFTGRSLEERLPSEDKVIEAMRSSVGLPPADVSPQMVWDPLKLIRT</sequence>
<evidence type="ECO:0000313" key="5">
    <source>
        <dbReference type="Proteomes" id="UP001500187"/>
    </source>
</evidence>